<name>A0A445N074_9BACT</name>
<reference evidence="1" key="1">
    <citation type="submission" date="2018-01" db="EMBL/GenBank/DDBJ databases">
        <authorList>
            <person name="Regsiter A."/>
            <person name="William W."/>
        </authorList>
    </citation>
    <scope>NUCLEOTIDE SEQUENCE</scope>
    <source>
        <strain evidence="1">TRIP AH-1</strain>
    </source>
</reference>
<dbReference type="EMBL" id="OJIN01000184">
    <property type="protein sequence ID" value="SPD75083.1"/>
    <property type="molecule type" value="Genomic_DNA"/>
</dbReference>
<protein>
    <submittedName>
        <fullName evidence="1">Uncharacterized protein</fullName>
    </submittedName>
</protein>
<gene>
    <name evidence="1" type="ORF">PITCH_A420044</name>
</gene>
<sequence>MSCRNFSVFSQCAFFTDQFHLDSGTEKMDIGQIRFFVWERHGIGCTV</sequence>
<dbReference type="AlphaFoldDB" id="A0A445N074"/>
<evidence type="ECO:0000313" key="1">
    <source>
        <dbReference type="EMBL" id="SPD75083.1"/>
    </source>
</evidence>
<proteinExistence type="predicted"/>
<organism evidence="1">
    <name type="scientific">uncultured Desulfobacterium sp</name>
    <dbReference type="NCBI Taxonomy" id="201089"/>
    <lineage>
        <taxon>Bacteria</taxon>
        <taxon>Pseudomonadati</taxon>
        <taxon>Thermodesulfobacteriota</taxon>
        <taxon>Desulfobacteria</taxon>
        <taxon>Desulfobacterales</taxon>
        <taxon>Desulfobacteriaceae</taxon>
        <taxon>Desulfobacterium</taxon>
        <taxon>environmental samples</taxon>
    </lineage>
</organism>
<accession>A0A445N074</accession>